<reference evidence="6 7" key="1">
    <citation type="submission" date="2016-11" db="EMBL/GenBank/DDBJ databases">
        <title>Comparison of Traditional DNA-DNA Hybridization with In Silico Genomic Analysis.</title>
        <authorList>
            <person name="Nicholson A.C."/>
            <person name="Sammons S."/>
            <person name="Humrighouse B.W."/>
            <person name="Graziano J."/>
            <person name="Lasker B."/>
            <person name="Whitney A.M."/>
            <person name="Mcquiston J.R."/>
        </authorList>
    </citation>
    <scope>NUCLEOTIDE SEQUENCE [LARGE SCALE GENOMIC DNA]</scope>
    <source>
        <strain evidence="4 7">H1892</strain>
        <strain evidence="5 6">H2381</strain>
    </source>
</reference>
<name>A0A212AP33_9RHOB</name>
<dbReference type="InterPro" id="IPR001753">
    <property type="entry name" value="Enoyl-CoA_hydra/iso"/>
</dbReference>
<dbReference type="AlphaFoldDB" id="A0A212AP33"/>
<dbReference type="Gene3D" id="3.90.226.10">
    <property type="entry name" value="2-enoyl-CoA Hydratase, Chain A, domain 1"/>
    <property type="match status" value="1"/>
</dbReference>
<dbReference type="Proteomes" id="UP000214673">
    <property type="component" value="Unassembled WGS sequence"/>
</dbReference>
<dbReference type="OrthoDB" id="9781757at2"/>
<keyword evidence="2 5" id="KW-0456">Lyase</keyword>
<comment type="similarity">
    <text evidence="1 3">Belongs to the enoyl-CoA hydratase/isomerase family.</text>
</comment>
<dbReference type="InterPro" id="IPR018376">
    <property type="entry name" value="Enoyl-CoA_hyd/isom_CS"/>
</dbReference>
<proteinExistence type="inferred from homology"/>
<dbReference type="PANTHER" id="PTHR11941">
    <property type="entry name" value="ENOYL-COA HYDRATASE-RELATED"/>
    <property type="match status" value="1"/>
</dbReference>
<keyword evidence="7" id="KW-1185">Reference proteome</keyword>
<evidence type="ECO:0000313" key="6">
    <source>
        <dbReference type="Proteomes" id="UP000196640"/>
    </source>
</evidence>
<dbReference type="InterPro" id="IPR014748">
    <property type="entry name" value="Enoyl-CoA_hydra_C"/>
</dbReference>
<evidence type="ECO:0000313" key="4">
    <source>
        <dbReference type="EMBL" id="OWJ77370.1"/>
    </source>
</evidence>
<dbReference type="Gene3D" id="1.10.12.10">
    <property type="entry name" value="Lyase 2-enoyl-coa Hydratase, Chain A, domain 2"/>
    <property type="match status" value="1"/>
</dbReference>
<sequence length="265" mass="28709">MTGAVLIERDGPVAILMLNRPKTRNALSDDVIRELEAFLAAANEDESLGCILLTGAGEAFSSGGNVKEMRDGSHPMFAGSPAEMQEAYRRNIQVLPRLFDQLDVPAIAAVNGLAIGAGMDIATMCDIRLASTEATFAESFLRVGLISGDGGAWYLPRVVGYPRAVELALTCRTLNAAEALDWGLVTHVLQPEELMPAAREMAHRIASFAPRSVRLNKRLIRQSMGVPLGTALDLAASYQAIIQHTPDHREALLALLERRKPVFHD</sequence>
<dbReference type="GO" id="GO:0004300">
    <property type="term" value="F:enoyl-CoA hydratase activity"/>
    <property type="evidence" value="ECO:0007669"/>
    <property type="project" value="UniProtKB-EC"/>
</dbReference>
<dbReference type="InterPro" id="IPR029045">
    <property type="entry name" value="ClpP/crotonase-like_dom_sf"/>
</dbReference>
<dbReference type="SUPFAM" id="SSF52096">
    <property type="entry name" value="ClpP/crotonase"/>
    <property type="match status" value="1"/>
</dbReference>
<dbReference type="GO" id="GO:0006635">
    <property type="term" value="P:fatty acid beta-oxidation"/>
    <property type="evidence" value="ECO:0007669"/>
    <property type="project" value="TreeGrafter"/>
</dbReference>
<dbReference type="EMBL" id="NIPX01000022">
    <property type="protein sequence ID" value="OWJ83235.1"/>
    <property type="molecule type" value="Genomic_DNA"/>
</dbReference>
<dbReference type="Pfam" id="PF00378">
    <property type="entry name" value="ECH_1"/>
    <property type="match status" value="1"/>
</dbReference>
<dbReference type="PROSITE" id="PS00166">
    <property type="entry name" value="ENOYL_COA_HYDRATASE"/>
    <property type="match status" value="1"/>
</dbReference>
<dbReference type="EMBL" id="NIPV01000019">
    <property type="protein sequence ID" value="OWJ77370.1"/>
    <property type="molecule type" value="Genomic_DNA"/>
</dbReference>
<dbReference type="RefSeq" id="WP_088233756.1">
    <property type="nucleotide sequence ID" value="NZ_CALUEG010000011.1"/>
</dbReference>
<evidence type="ECO:0000256" key="3">
    <source>
        <dbReference type="RuleBase" id="RU003707"/>
    </source>
</evidence>
<comment type="caution">
    <text evidence="5">The sequence shown here is derived from an EMBL/GenBank/DDBJ whole genome shotgun (WGS) entry which is preliminary data.</text>
</comment>
<dbReference type="EC" id="4.2.1.17" evidence="5"/>
<dbReference type="PANTHER" id="PTHR11941:SF133">
    <property type="entry name" value="1,2-EPOXYPHENYLACETYL-COA ISOMERASE"/>
    <property type="match status" value="1"/>
</dbReference>
<protein>
    <submittedName>
        <fullName evidence="5">Enoyl-CoA hydratase</fullName>
        <ecNumber evidence="5">4.2.1.17</ecNumber>
    </submittedName>
</protein>
<gene>
    <name evidence="5" type="ORF">CDV52_11705</name>
    <name evidence="4" type="ORF">CDV53_06435</name>
</gene>
<accession>A0A212AP33</accession>
<evidence type="ECO:0000313" key="5">
    <source>
        <dbReference type="EMBL" id="OWJ83235.1"/>
    </source>
</evidence>
<dbReference type="CDD" id="cd06558">
    <property type="entry name" value="crotonase-like"/>
    <property type="match status" value="1"/>
</dbReference>
<evidence type="ECO:0000256" key="2">
    <source>
        <dbReference type="ARBA" id="ARBA00023239"/>
    </source>
</evidence>
<evidence type="ECO:0000256" key="1">
    <source>
        <dbReference type="ARBA" id="ARBA00005254"/>
    </source>
</evidence>
<dbReference type="Proteomes" id="UP000196640">
    <property type="component" value="Unassembled WGS sequence"/>
</dbReference>
<organism evidence="5 6">
    <name type="scientific">Haematobacter missouriensis</name>
    <dbReference type="NCBI Taxonomy" id="366616"/>
    <lineage>
        <taxon>Bacteria</taxon>
        <taxon>Pseudomonadati</taxon>
        <taxon>Pseudomonadota</taxon>
        <taxon>Alphaproteobacteria</taxon>
        <taxon>Rhodobacterales</taxon>
        <taxon>Paracoccaceae</taxon>
        <taxon>Haematobacter</taxon>
    </lineage>
</organism>
<evidence type="ECO:0000313" key="7">
    <source>
        <dbReference type="Proteomes" id="UP000214673"/>
    </source>
</evidence>